<accession>A0A1J7H5K3</accession>
<dbReference type="Proteomes" id="UP000188354">
    <property type="component" value="Chromosome LG07"/>
</dbReference>
<organism evidence="2 3">
    <name type="scientific">Lupinus angustifolius</name>
    <name type="common">Narrow-leaved blue lupine</name>
    <dbReference type="NCBI Taxonomy" id="3871"/>
    <lineage>
        <taxon>Eukaryota</taxon>
        <taxon>Viridiplantae</taxon>
        <taxon>Streptophyta</taxon>
        <taxon>Embryophyta</taxon>
        <taxon>Tracheophyta</taxon>
        <taxon>Spermatophyta</taxon>
        <taxon>Magnoliopsida</taxon>
        <taxon>eudicotyledons</taxon>
        <taxon>Gunneridae</taxon>
        <taxon>Pentapetalae</taxon>
        <taxon>rosids</taxon>
        <taxon>fabids</taxon>
        <taxon>Fabales</taxon>
        <taxon>Fabaceae</taxon>
        <taxon>Papilionoideae</taxon>
        <taxon>50 kb inversion clade</taxon>
        <taxon>genistoids sensu lato</taxon>
        <taxon>core genistoids</taxon>
        <taxon>Genisteae</taxon>
        <taxon>Lupinus</taxon>
    </lineage>
</organism>
<dbReference type="Gramene" id="OIW08159">
    <property type="protein sequence ID" value="OIW08159"/>
    <property type="gene ID" value="TanjilG_06702"/>
</dbReference>
<feature type="compositionally biased region" description="Low complexity" evidence="1">
    <location>
        <begin position="116"/>
        <end position="131"/>
    </location>
</feature>
<keyword evidence="3" id="KW-1185">Reference proteome</keyword>
<evidence type="ECO:0000313" key="2">
    <source>
        <dbReference type="EMBL" id="OIW08159.1"/>
    </source>
</evidence>
<reference evidence="2 3" key="1">
    <citation type="journal article" date="2017" name="Plant Biotechnol. J.">
        <title>A comprehensive draft genome sequence for lupin (Lupinus angustifolius), an emerging health food: insights into plant-microbe interactions and legume evolution.</title>
        <authorList>
            <person name="Hane J.K."/>
            <person name="Ming Y."/>
            <person name="Kamphuis L.G."/>
            <person name="Nelson M.N."/>
            <person name="Garg G."/>
            <person name="Atkins C.A."/>
            <person name="Bayer P.E."/>
            <person name="Bravo A."/>
            <person name="Bringans S."/>
            <person name="Cannon S."/>
            <person name="Edwards D."/>
            <person name="Foley R."/>
            <person name="Gao L.L."/>
            <person name="Harrison M.J."/>
            <person name="Huang W."/>
            <person name="Hurgobin B."/>
            <person name="Li S."/>
            <person name="Liu C.W."/>
            <person name="McGrath A."/>
            <person name="Morahan G."/>
            <person name="Murray J."/>
            <person name="Weller J."/>
            <person name="Jian J."/>
            <person name="Singh K.B."/>
        </authorList>
    </citation>
    <scope>NUCLEOTIDE SEQUENCE [LARGE SCALE GENOMIC DNA]</scope>
    <source>
        <strain evidence="3">cv. Tanjil</strain>
        <tissue evidence="2">Whole plant</tissue>
    </source>
</reference>
<feature type="region of interest" description="Disordered" evidence="1">
    <location>
        <begin position="38"/>
        <end position="59"/>
    </location>
</feature>
<feature type="region of interest" description="Disordered" evidence="1">
    <location>
        <begin position="108"/>
        <end position="169"/>
    </location>
</feature>
<gene>
    <name evidence="2" type="ORF">TanjilG_06702</name>
</gene>
<protein>
    <submittedName>
        <fullName evidence="2">Uncharacterized protein</fullName>
    </submittedName>
</protein>
<proteinExistence type="predicted"/>
<dbReference type="GO" id="GO:0055028">
    <property type="term" value="C:cortical microtubule"/>
    <property type="evidence" value="ECO:0007669"/>
    <property type="project" value="TreeGrafter"/>
</dbReference>
<dbReference type="EMBL" id="CM007367">
    <property type="protein sequence ID" value="OIW08159.1"/>
    <property type="molecule type" value="Genomic_DNA"/>
</dbReference>
<evidence type="ECO:0000313" key="3">
    <source>
        <dbReference type="Proteomes" id="UP000188354"/>
    </source>
</evidence>
<sequence>MRSITPSHYRQRPSIIKNTNEQQQQLVTPLAIITKNSNNTKTQHVAASNTKSTTPKQSKNNNFLALNIKKRMEGNEPLRKHKARGISTSVKSRVEELSNIVQLSNVAPPNLRTDQRPSSTARGRSTTRASTVVEVQKPDPIPKSCRPSRSSSPNVSNGGGWNQLDRNKNLKSQKERFTLAGGTNNENRGHFMGSKMVEKVVNARKHGVNQVERNKSKAT</sequence>
<dbReference type="PANTHER" id="PTHR31949:SF6">
    <property type="entry name" value="DUF4005 DOMAIN-CONTAINING PROTEIN"/>
    <property type="match status" value="1"/>
</dbReference>
<dbReference type="OMA" id="NENRAHF"/>
<dbReference type="GO" id="GO:0043622">
    <property type="term" value="P:cortical microtubule organization"/>
    <property type="evidence" value="ECO:0007669"/>
    <property type="project" value="TreeGrafter"/>
</dbReference>
<feature type="region of interest" description="Disordered" evidence="1">
    <location>
        <begin position="1"/>
        <end position="23"/>
    </location>
</feature>
<evidence type="ECO:0000256" key="1">
    <source>
        <dbReference type="SAM" id="MobiDB-lite"/>
    </source>
</evidence>
<feature type="compositionally biased region" description="Low complexity" evidence="1">
    <location>
        <begin position="144"/>
        <end position="156"/>
    </location>
</feature>
<name>A0A1J7H5K3_LUPAN</name>
<dbReference type="PANTHER" id="PTHR31949">
    <property type="entry name" value="GASTRIC MUCIN-LIKE PROTEIN"/>
    <property type="match status" value="1"/>
</dbReference>
<dbReference type="AlphaFoldDB" id="A0A1J7H5K3"/>